<organism evidence="1 2">
    <name type="scientific">Actinophytocola gossypii</name>
    <dbReference type="NCBI Taxonomy" id="2812003"/>
    <lineage>
        <taxon>Bacteria</taxon>
        <taxon>Bacillati</taxon>
        <taxon>Actinomycetota</taxon>
        <taxon>Actinomycetes</taxon>
        <taxon>Pseudonocardiales</taxon>
        <taxon>Pseudonocardiaceae</taxon>
    </lineage>
</organism>
<sequence>MGWHEYYERKAALDTVVADGLTVPAGFDGEDEVLLALHHRWSMRLAGRVDLAVHDIERDPDIDPVDAVGAAWRATAESEPDLRRLLDEHAEHPALRAVTLAEQAMLARAAGLTEQADGAAEQAAVGAAFLALVRSRPGRAERRNPVERLLRRLVPSA</sequence>
<evidence type="ECO:0000313" key="2">
    <source>
        <dbReference type="Proteomes" id="UP001156441"/>
    </source>
</evidence>
<dbReference type="Proteomes" id="UP001156441">
    <property type="component" value="Unassembled WGS sequence"/>
</dbReference>
<dbReference type="RefSeq" id="WP_260191532.1">
    <property type="nucleotide sequence ID" value="NZ_JAFFZE010000011.1"/>
</dbReference>
<keyword evidence="2" id="KW-1185">Reference proteome</keyword>
<accession>A0ABT2J8E8</accession>
<evidence type="ECO:0000313" key="1">
    <source>
        <dbReference type="EMBL" id="MCT2584135.1"/>
    </source>
</evidence>
<dbReference type="EMBL" id="JAFFZE010000011">
    <property type="protein sequence ID" value="MCT2584135.1"/>
    <property type="molecule type" value="Genomic_DNA"/>
</dbReference>
<protein>
    <submittedName>
        <fullName evidence="1">Uncharacterized protein</fullName>
    </submittedName>
</protein>
<reference evidence="1 2" key="1">
    <citation type="submission" date="2021-02" db="EMBL/GenBank/DDBJ databases">
        <title>Actinophytocola xerophila sp. nov., isolated from soil of cotton cropping field.</title>
        <authorList>
            <person name="Huang R."/>
            <person name="Chen X."/>
            <person name="Ge X."/>
            <person name="Liu W."/>
        </authorList>
    </citation>
    <scope>NUCLEOTIDE SEQUENCE [LARGE SCALE GENOMIC DNA]</scope>
    <source>
        <strain evidence="1 2">S1-96</strain>
    </source>
</reference>
<proteinExistence type="predicted"/>
<gene>
    <name evidence="1" type="ORF">JT362_13505</name>
</gene>
<name>A0ABT2J8E8_9PSEU</name>
<comment type="caution">
    <text evidence="1">The sequence shown here is derived from an EMBL/GenBank/DDBJ whole genome shotgun (WGS) entry which is preliminary data.</text>
</comment>